<comment type="similarity">
    <text evidence="1 6">Belongs to the acylphosphatase family.</text>
</comment>
<evidence type="ECO:0000256" key="1">
    <source>
        <dbReference type="ARBA" id="ARBA00005614"/>
    </source>
</evidence>
<keyword evidence="5" id="KW-0378">Hydrolase</keyword>
<dbReference type="RefSeq" id="WP_317698124.1">
    <property type="nucleotide sequence ID" value="NZ_AP026801.1"/>
</dbReference>
<dbReference type="AlphaFoldDB" id="A0AAU9CQL8"/>
<evidence type="ECO:0000256" key="6">
    <source>
        <dbReference type="RuleBase" id="RU004168"/>
    </source>
</evidence>
<dbReference type="InterPro" id="IPR020456">
    <property type="entry name" value="Acylphosphatase"/>
</dbReference>
<dbReference type="GO" id="GO:0003998">
    <property type="term" value="F:acylphosphatase activity"/>
    <property type="evidence" value="ECO:0007669"/>
    <property type="project" value="UniProtKB-EC"/>
</dbReference>
<reference evidence="8 9" key="1">
    <citation type="journal article" date="2023" name="Microbiol. Spectr.">
        <title>Symbiosis of Carpenter Bees with Uncharacterized Lactic Acid Bacteria Showing NAD Auxotrophy.</title>
        <authorList>
            <person name="Kawasaki S."/>
            <person name="Ozawa K."/>
            <person name="Mori T."/>
            <person name="Yamamoto A."/>
            <person name="Ito M."/>
            <person name="Ohkuma M."/>
            <person name="Sakamoto M."/>
            <person name="Matsutani M."/>
        </authorList>
    </citation>
    <scope>NUCLEOTIDE SEQUENCE [LARGE SCALE GENOMIC DNA]</scope>
    <source>
        <strain evidence="8 9">KimC2</strain>
    </source>
</reference>
<organism evidence="8 9">
    <name type="scientific">Xylocopilactobacillus apis</name>
    <dbReference type="NCBI Taxonomy" id="2932183"/>
    <lineage>
        <taxon>Bacteria</taxon>
        <taxon>Bacillati</taxon>
        <taxon>Bacillota</taxon>
        <taxon>Bacilli</taxon>
        <taxon>Lactobacillales</taxon>
        <taxon>Lactobacillaceae</taxon>
        <taxon>Xylocopilactobacillus</taxon>
    </lineage>
</organism>
<protein>
    <recommendedName>
        <fullName evidence="3 5">acylphosphatase</fullName>
        <ecNumber evidence="2 5">3.6.1.7</ecNumber>
    </recommendedName>
</protein>
<evidence type="ECO:0000256" key="2">
    <source>
        <dbReference type="ARBA" id="ARBA00012150"/>
    </source>
</evidence>
<feature type="active site" evidence="5">
    <location>
        <position position="36"/>
    </location>
</feature>
<proteinExistence type="inferred from homology"/>
<accession>A0AAU9CQL8</accession>
<dbReference type="PANTHER" id="PTHR47268">
    <property type="entry name" value="ACYLPHOSPHATASE"/>
    <property type="match status" value="1"/>
</dbReference>
<gene>
    <name evidence="8" type="primary">acyP</name>
    <name evidence="8" type="ORF">KIMC2_07960</name>
</gene>
<dbReference type="PANTHER" id="PTHR47268:SF4">
    <property type="entry name" value="ACYLPHOSPHATASE"/>
    <property type="match status" value="1"/>
</dbReference>
<dbReference type="KEGG" id="xak:KIMC2_07960"/>
<feature type="domain" description="Acylphosphatase-like" evidence="7">
    <location>
        <begin position="3"/>
        <end position="90"/>
    </location>
</feature>
<dbReference type="EC" id="3.6.1.7" evidence="2 5"/>
<name>A0AAU9CQL8_9LACO</name>
<dbReference type="Proteomes" id="UP001321804">
    <property type="component" value="Chromosome"/>
</dbReference>
<evidence type="ECO:0000259" key="7">
    <source>
        <dbReference type="PROSITE" id="PS51160"/>
    </source>
</evidence>
<dbReference type="InterPro" id="IPR036046">
    <property type="entry name" value="Acylphosphatase-like_dom_sf"/>
</dbReference>
<dbReference type="SUPFAM" id="SSF54975">
    <property type="entry name" value="Acylphosphatase/BLUF domain-like"/>
    <property type="match status" value="1"/>
</dbReference>
<keyword evidence="9" id="KW-1185">Reference proteome</keyword>
<evidence type="ECO:0000256" key="5">
    <source>
        <dbReference type="PROSITE-ProRule" id="PRU00520"/>
    </source>
</evidence>
<dbReference type="PROSITE" id="PS51160">
    <property type="entry name" value="ACYLPHOSPHATASE_3"/>
    <property type="match status" value="1"/>
</dbReference>
<dbReference type="EMBL" id="AP026801">
    <property type="protein sequence ID" value="BDR56234.1"/>
    <property type="molecule type" value="Genomic_DNA"/>
</dbReference>
<dbReference type="InterPro" id="IPR001792">
    <property type="entry name" value="Acylphosphatase-like_dom"/>
</dbReference>
<evidence type="ECO:0000313" key="9">
    <source>
        <dbReference type="Proteomes" id="UP001321804"/>
    </source>
</evidence>
<evidence type="ECO:0000313" key="8">
    <source>
        <dbReference type="EMBL" id="BDR56234.1"/>
    </source>
</evidence>
<evidence type="ECO:0000256" key="3">
    <source>
        <dbReference type="ARBA" id="ARBA00015991"/>
    </source>
</evidence>
<evidence type="ECO:0000256" key="4">
    <source>
        <dbReference type="ARBA" id="ARBA00047645"/>
    </source>
</evidence>
<comment type="catalytic activity">
    <reaction evidence="4 5">
        <text>an acyl phosphate + H2O = a carboxylate + phosphate + H(+)</text>
        <dbReference type="Rhea" id="RHEA:14965"/>
        <dbReference type="ChEBI" id="CHEBI:15377"/>
        <dbReference type="ChEBI" id="CHEBI:15378"/>
        <dbReference type="ChEBI" id="CHEBI:29067"/>
        <dbReference type="ChEBI" id="CHEBI:43474"/>
        <dbReference type="ChEBI" id="CHEBI:59918"/>
        <dbReference type="EC" id="3.6.1.7"/>
    </reaction>
</comment>
<dbReference type="Gene3D" id="3.30.70.100">
    <property type="match status" value="1"/>
</dbReference>
<sequence length="90" mass="10124">METEKLLFSGRVQGVGFRYSCKIFADEIGLTGTIHNDSNGNVTAIVQGSQNLINKFTSELPNKISPWARIAKVERTKILDNPVYHDFRII</sequence>
<feature type="active site" evidence="5">
    <location>
        <position position="18"/>
    </location>
</feature>
<dbReference type="Pfam" id="PF00708">
    <property type="entry name" value="Acylphosphatase"/>
    <property type="match status" value="1"/>
</dbReference>